<accession>A0ABD3M3D9</accession>
<dbReference type="Proteomes" id="UP001530293">
    <property type="component" value="Unassembled WGS sequence"/>
</dbReference>
<evidence type="ECO:0000313" key="1">
    <source>
        <dbReference type="EMBL" id="KAL3758544.1"/>
    </source>
</evidence>
<keyword evidence="2" id="KW-1185">Reference proteome</keyword>
<organism evidence="1 2">
    <name type="scientific">Discostella pseudostelligera</name>
    <dbReference type="NCBI Taxonomy" id="259834"/>
    <lineage>
        <taxon>Eukaryota</taxon>
        <taxon>Sar</taxon>
        <taxon>Stramenopiles</taxon>
        <taxon>Ochrophyta</taxon>
        <taxon>Bacillariophyta</taxon>
        <taxon>Coscinodiscophyceae</taxon>
        <taxon>Thalassiosirophycidae</taxon>
        <taxon>Stephanodiscales</taxon>
        <taxon>Stephanodiscaceae</taxon>
        <taxon>Discostella</taxon>
    </lineage>
</organism>
<evidence type="ECO:0000313" key="2">
    <source>
        <dbReference type="Proteomes" id="UP001530293"/>
    </source>
</evidence>
<name>A0ABD3M3D9_9STRA</name>
<sequence>MFVLLPSTSQSFMTSIKLQAHIIRADTSLLGGGLFGFERDENPSESLQQSDNIDSVPVPPPARVIEIPVTSIKRGGLRFALGLHLIGLEQAKETWRPNQSSDNVLDMYFIKDNSAMFQITIDDDAIRIDRYGKPSLQYLLQESVVLHGVLDELNTLCFDGEIAVGNRLLQLEEPGDAIDKAREILPARRA</sequence>
<gene>
    <name evidence="1" type="ORF">ACHAWU_008298</name>
</gene>
<dbReference type="AlphaFoldDB" id="A0ABD3M3D9"/>
<dbReference type="EMBL" id="JALLBG020000228">
    <property type="protein sequence ID" value="KAL3758544.1"/>
    <property type="molecule type" value="Genomic_DNA"/>
</dbReference>
<reference evidence="1 2" key="1">
    <citation type="submission" date="2024-10" db="EMBL/GenBank/DDBJ databases">
        <title>Updated reference genomes for cyclostephanoid diatoms.</title>
        <authorList>
            <person name="Roberts W.R."/>
            <person name="Alverson A.J."/>
        </authorList>
    </citation>
    <scope>NUCLEOTIDE SEQUENCE [LARGE SCALE GENOMIC DNA]</scope>
    <source>
        <strain evidence="1 2">AJA232-27</strain>
    </source>
</reference>
<comment type="caution">
    <text evidence="1">The sequence shown here is derived from an EMBL/GenBank/DDBJ whole genome shotgun (WGS) entry which is preliminary data.</text>
</comment>
<proteinExistence type="predicted"/>
<protein>
    <submittedName>
        <fullName evidence="1">Uncharacterized protein</fullName>
    </submittedName>
</protein>